<organism evidence="1 2">
    <name type="scientific">Algoriphagus chordae</name>
    <dbReference type="NCBI Taxonomy" id="237019"/>
    <lineage>
        <taxon>Bacteria</taxon>
        <taxon>Pseudomonadati</taxon>
        <taxon>Bacteroidota</taxon>
        <taxon>Cytophagia</taxon>
        <taxon>Cytophagales</taxon>
        <taxon>Cyclobacteriaceae</taxon>
        <taxon>Algoriphagus</taxon>
    </lineage>
</organism>
<comment type="caution">
    <text evidence="1">The sequence shown here is derived from an EMBL/GenBank/DDBJ whole genome shotgun (WGS) entry which is preliminary data.</text>
</comment>
<evidence type="ECO:0000313" key="1">
    <source>
        <dbReference type="EMBL" id="PZX51924.1"/>
    </source>
</evidence>
<accession>A0A2W7QUI5</accession>
<proteinExistence type="predicted"/>
<sequence length="388" mass="43580">MKKTLLLALVFGIGVMGLRAQVTTINLDLITGEINGGMPLPAEEEFYIRGAIPEKIEMVKLIIYPSKRSEKAAYTYFWKAPFGYKDLSYQVLMADPLRSNTDYHMEFGYYQKAGADQIQEVRSLIHQNIKTYLNTVTTIKKGGISFSESDEVLLNNLSRIVDQGAYYFELPNGEHFPGFSDITRAKLEQRSKLKMGKSKFNVVGLSENDNARAAYADEYITDLEAILFSEVDQYLSPNMLVRVDEKIFQNYPTEKLANSLPINVGYGAISLSTGLPEQEFVTSPYAGFSFPLGNRTFAKFMNNMSISTGFFLSGDIRNQLDEKISGPVLDRPIYVGLGYNFFRFIRLNAGGTFITTEHLSGTNQNSFHPFVGISAEFNIWLGVGSKKR</sequence>
<dbReference type="Proteomes" id="UP000248882">
    <property type="component" value="Unassembled WGS sequence"/>
</dbReference>
<reference evidence="1 2" key="1">
    <citation type="submission" date="2018-06" db="EMBL/GenBank/DDBJ databases">
        <title>Genomic Encyclopedia of Archaeal and Bacterial Type Strains, Phase II (KMG-II): from individual species to whole genera.</title>
        <authorList>
            <person name="Goeker M."/>
        </authorList>
    </citation>
    <scope>NUCLEOTIDE SEQUENCE [LARGE SCALE GENOMIC DNA]</scope>
    <source>
        <strain evidence="1 2">DSM 19830</strain>
    </source>
</reference>
<gene>
    <name evidence="1" type="ORF">LV85_02073</name>
</gene>
<dbReference type="AlphaFoldDB" id="A0A2W7QUI5"/>
<keyword evidence="2" id="KW-1185">Reference proteome</keyword>
<dbReference type="EMBL" id="QKZT01000008">
    <property type="protein sequence ID" value="PZX51924.1"/>
    <property type="molecule type" value="Genomic_DNA"/>
</dbReference>
<name>A0A2W7QUI5_9BACT</name>
<dbReference type="RefSeq" id="WP_111319027.1">
    <property type="nucleotide sequence ID" value="NZ_QKZT01000008.1"/>
</dbReference>
<protein>
    <submittedName>
        <fullName evidence="1">Uncharacterized protein</fullName>
    </submittedName>
</protein>
<evidence type="ECO:0000313" key="2">
    <source>
        <dbReference type="Proteomes" id="UP000248882"/>
    </source>
</evidence>
<dbReference type="OrthoDB" id="833044at2"/>